<accession>A0A7S4VRD0</accession>
<dbReference type="PANTHER" id="PTHR23248:SF9">
    <property type="entry name" value="PHOSPHOLIPID SCRAMBLASE"/>
    <property type="match status" value="1"/>
</dbReference>
<reference evidence="3" key="1">
    <citation type="submission" date="2021-01" db="EMBL/GenBank/DDBJ databases">
        <authorList>
            <person name="Corre E."/>
            <person name="Pelletier E."/>
            <person name="Niang G."/>
            <person name="Scheremetjew M."/>
            <person name="Finn R."/>
            <person name="Kale V."/>
            <person name="Holt S."/>
            <person name="Cochrane G."/>
            <person name="Meng A."/>
            <person name="Brown T."/>
            <person name="Cohen L."/>
        </authorList>
    </citation>
    <scope>NUCLEOTIDE SEQUENCE</scope>
    <source>
        <strain evidence="3">CCMP3105</strain>
    </source>
</reference>
<proteinExistence type="inferred from homology"/>
<evidence type="ECO:0000313" key="3">
    <source>
        <dbReference type="EMBL" id="CAE4598348.1"/>
    </source>
</evidence>
<dbReference type="Pfam" id="PF03803">
    <property type="entry name" value="Scramblase"/>
    <property type="match status" value="1"/>
</dbReference>
<protein>
    <recommendedName>
        <fullName evidence="2">Phospholipid scramblase</fullName>
    </recommendedName>
</protein>
<dbReference type="GO" id="GO:0005886">
    <property type="term" value="C:plasma membrane"/>
    <property type="evidence" value="ECO:0007669"/>
    <property type="project" value="TreeGrafter"/>
</dbReference>
<organism evidence="3">
    <name type="scientific">Alexandrium monilatum</name>
    <dbReference type="NCBI Taxonomy" id="311494"/>
    <lineage>
        <taxon>Eukaryota</taxon>
        <taxon>Sar</taxon>
        <taxon>Alveolata</taxon>
        <taxon>Dinophyceae</taxon>
        <taxon>Gonyaulacales</taxon>
        <taxon>Pyrocystaceae</taxon>
        <taxon>Alexandrium</taxon>
    </lineage>
</organism>
<name>A0A7S4VRD0_9DINO</name>
<gene>
    <name evidence="3" type="ORF">AMON00008_LOCUS27782</name>
</gene>
<dbReference type="InterPro" id="IPR005552">
    <property type="entry name" value="Scramblase"/>
</dbReference>
<dbReference type="EMBL" id="HBNR01040083">
    <property type="protein sequence ID" value="CAE4598348.1"/>
    <property type="molecule type" value="Transcribed_RNA"/>
</dbReference>
<evidence type="ECO:0000256" key="2">
    <source>
        <dbReference type="RuleBase" id="RU363116"/>
    </source>
</evidence>
<dbReference type="GO" id="GO:0017128">
    <property type="term" value="F:phospholipid scramblase activity"/>
    <property type="evidence" value="ECO:0007669"/>
    <property type="project" value="InterPro"/>
</dbReference>
<comment type="similarity">
    <text evidence="1 2">Belongs to the phospholipid scramblase family.</text>
</comment>
<dbReference type="PANTHER" id="PTHR23248">
    <property type="entry name" value="PHOSPHOLIPID SCRAMBLASE-RELATED"/>
    <property type="match status" value="1"/>
</dbReference>
<dbReference type="AlphaFoldDB" id="A0A7S4VRD0"/>
<evidence type="ECO:0000256" key="1">
    <source>
        <dbReference type="ARBA" id="ARBA00005350"/>
    </source>
</evidence>
<sequence>MANEYRVLGPAGNQFFHVVEKTDCCRRQCQNGLCADCTSWEVDVLYTPPGGLMQKFLALRRPCSCVCCCINRPTADVIDEATGQKIGSFRDPCTCCSLRFQVRDASDTDVLVVNGGCCCTQPGILCPLPCGPCAQVRFDVEDAESRSTVARITKRVPSCLSWFFAPDVDSYHVTFEHIQNPQWKAIMLAFTIFMDFRYFNVNRNQEQARDVLAEL</sequence>